<dbReference type="EMBL" id="JAQQFR010000005">
    <property type="protein sequence ID" value="MFL9878663.1"/>
    <property type="molecule type" value="Genomic_DNA"/>
</dbReference>
<reference evidence="3 4" key="1">
    <citation type="journal article" date="2024" name="Chem. Sci.">
        <title>Discovery of megapolipeptins by genome mining of a Burkholderiales bacteria collection.</title>
        <authorList>
            <person name="Paulo B.S."/>
            <person name="Recchia M.J.J."/>
            <person name="Lee S."/>
            <person name="Fergusson C.H."/>
            <person name="Romanowski S.B."/>
            <person name="Hernandez A."/>
            <person name="Krull N."/>
            <person name="Liu D.Y."/>
            <person name="Cavanagh H."/>
            <person name="Bos A."/>
            <person name="Gray C.A."/>
            <person name="Murphy B.T."/>
            <person name="Linington R.G."/>
            <person name="Eustaquio A.S."/>
        </authorList>
    </citation>
    <scope>NUCLEOTIDE SEQUENCE [LARGE SCALE GENOMIC DNA]</scope>
    <source>
        <strain evidence="3 4">RL21-008-BIB-B</strain>
    </source>
</reference>
<evidence type="ECO:0000256" key="1">
    <source>
        <dbReference type="SAM" id="Phobius"/>
    </source>
</evidence>
<feature type="domain" description="DUF2846" evidence="2">
    <location>
        <begin position="79"/>
        <end position="154"/>
    </location>
</feature>
<name>A0ABW8Z742_9BURK</name>
<protein>
    <submittedName>
        <fullName evidence="3">DUF2846 domain-containing protein</fullName>
    </submittedName>
</protein>
<accession>A0ABW8Z742</accession>
<organism evidence="3 4">
    <name type="scientific">Herbaspirillum rhizosphaerae</name>
    <dbReference type="NCBI Taxonomy" id="346179"/>
    <lineage>
        <taxon>Bacteria</taxon>
        <taxon>Pseudomonadati</taxon>
        <taxon>Pseudomonadota</taxon>
        <taxon>Betaproteobacteria</taxon>
        <taxon>Burkholderiales</taxon>
        <taxon>Oxalobacteraceae</taxon>
        <taxon>Herbaspirillum</taxon>
    </lineage>
</organism>
<dbReference type="InterPro" id="IPR022548">
    <property type="entry name" value="DUF2846"/>
</dbReference>
<sequence length="194" mass="21428">MYLQRRAMNACEGDLQRIQDREKRNAPPQFNQATTRKKTVMKMIRLLLAIVMLAAVLTGCASGPQQADLEVAMPALKPGYGRIYFLRSSAFFGSPIQPEIQLNNQVVGRSRARGFFFVDRPAGAYQAKTSTSVATALDFSLSVGEVKYIRTEVNIALMGIMPGSVSFIVMDESMAEPELRKLSYTGRAVKADPK</sequence>
<keyword evidence="1" id="KW-0812">Transmembrane</keyword>
<feature type="transmembrane region" description="Helical" evidence="1">
    <location>
        <begin position="46"/>
        <end position="64"/>
    </location>
</feature>
<evidence type="ECO:0000259" key="2">
    <source>
        <dbReference type="Pfam" id="PF11008"/>
    </source>
</evidence>
<dbReference type="RefSeq" id="WP_408167658.1">
    <property type="nucleotide sequence ID" value="NZ_JAQQFR010000005.1"/>
</dbReference>
<evidence type="ECO:0000313" key="4">
    <source>
        <dbReference type="Proteomes" id="UP001629214"/>
    </source>
</evidence>
<dbReference type="Proteomes" id="UP001629214">
    <property type="component" value="Unassembled WGS sequence"/>
</dbReference>
<gene>
    <name evidence="3" type="ORF">PQR63_09735</name>
</gene>
<evidence type="ECO:0000313" key="3">
    <source>
        <dbReference type="EMBL" id="MFL9878663.1"/>
    </source>
</evidence>
<proteinExistence type="predicted"/>
<keyword evidence="1" id="KW-0472">Membrane</keyword>
<keyword evidence="4" id="KW-1185">Reference proteome</keyword>
<comment type="caution">
    <text evidence="3">The sequence shown here is derived from an EMBL/GenBank/DDBJ whole genome shotgun (WGS) entry which is preliminary data.</text>
</comment>
<dbReference type="Pfam" id="PF11008">
    <property type="entry name" value="DUF2846"/>
    <property type="match status" value="1"/>
</dbReference>
<keyword evidence="1" id="KW-1133">Transmembrane helix</keyword>